<reference evidence="12" key="1">
    <citation type="submission" date="2016-05" db="EMBL/GenBank/DDBJ databases">
        <authorList>
            <person name="Lavstsen T."/>
            <person name="Jespersen J.S."/>
        </authorList>
    </citation>
    <scope>NUCLEOTIDE SEQUENCE</scope>
    <source>
        <tissue evidence="12">Brain</tissue>
    </source>
</reference>
<keyword evidence="5" id="KW-0165">Cleavage on pair of basic residues</keyword>
<dbReference type="PROSITE" id="PS00473">
    <property type="entry name" value="GNRH"/>
    <property type="match status" value="1"/>
</dbReference>
<keyword evidence="11" id="KW-0812">Transmembrane</keyword>
<evidence type="ECO:0000256" key="10">
    <source>
        <dbReference type="RuleBase" id="RU000635"/>
    </source>
</evidence>
<dbReference type="GO" id="GO:0031530">
    <property type="term" value="F:gonadotropin-releasing hormone receptor binding"/>
    <property type="evidence" value="ECO:0007669"/>
    <property type="project" value="TreeGrafter"/>
</dbReference>
<keyword evidence="11" id="KW-0472">Membrane</keyword>
<keyword evidence="6 10" id="KW-0372">Hormone</keyword>
<dbReference type="EMBL" id="HADY01013864">
    <property type="protein sequence ID" value="SBP52349.1"/>
    <property type="molecule type" value="Transcribed_RNA"/>
</dbReference>
<proteinExistence type="inferred from homology"/>
<evidence type="ECO:0000256" key="5">
    <source>
        <dbReference type="ARBA" id="ARBA00022685"/>
    </source>
</evidence>
<gene>
    <name evidence="12" type="primary">GNRH3</name>
</gene>
<dbReference type="InterPro" id="IPR019792">
    <property type="entry name" value="Gonadoliberin"/>
</dbReference>
<feature type="non-terminal residue" evidence="12">
    <location>
        <position position="1"/>
    </location>
</feature>
<accession>A0A1A8ABA6</accession>
<dbReference type="PANTHER" id="PTHR10522:SF6">
    <property type="entry name" value="PROGONADOLIBERIN-2"/>
    <property type="match status" value="1"/>
</dbReference>
<keyword evidence="11" id="KW-1133">Transmembrane helix</keyword>
<evidence type="ECO:0000256" key="1">
    <source>
        <dbReference type="ARBA" id="ARBA00002800"/>
    </source>
</evidence>
<keyword evidence="7" id="KW-0732">Signal</keyword>
<dbReference type="InterPro" id="IPR002012">
    <property type="entry name" value="GnRH"/>
</dbReference>
<evidence type="ECO:0000256" key="11">
    <source>
        <dbReference type="SAM" id="Phobius"/>
    </source>
</evidence>
<keyword evidence="9" id="KW-0873">Pyrrolidone carboxylic acid</keyword>
<protein>
    <recommendedName>
        <fullName evidence="10">Progonadoliberin</fullName>
    </recommendedName>
    <component>
        <recommendedName>
            <fullName evidence="10">Gonadoliberin</fullName>
        </recommendedName>
        <alternativeName>
            <fullName evidence="10">Gonadotropin-releasing hormone</fullName>
            <shortName evidence="10">GnRH</shortName>
        </alternativeName>
        <alternativeName>
            <fullName evidence="10">Luliberin</fullName>
        </alternativeName>
        <alternativeName>
            <fullName evidence="10">Luteinizing hormone-releasing hormone</fullName>
            <shortName evidence="10">LH-RH</shortName>
        </alternativeName>
    </component>
    <component>
        <recommendedName>
            <fullName evidence="10">GnRH-associated peptide</fullName>
        </recommendedName>
        <alternativeName>
            <fullName evidence="10">GnRH-associated peptide</fullName>
        </alternativeName>
    </component>
</protein>
<evidence type="ECO:0000256" key="4">
    <source>
        <dbReference type="ARBA" id="ARBA00022525"/>
    </source>
</evidence>
<feature type="transmembrane region" description="Helical" evidence="11">
    <location>
        <begin position="12"/>
        <end position="30"/>
    </location>
</feature>
<dbReference type="GO" id="GO:0005183">
    <property type="term" value="F:gonadotropin hormone-releasing hormone activity"/>
    <property type="evidence" value="ECO:0007669"/>
    <property type="project" value="TreeGrafter"/>
</dbReference>
<name>A0A1A8ABA6_NOTFU</name>
<reference evidence="12" key="2">
    <citation type="submission" date="2016-06" db="EMBL/GenBank/DDBJ databases">
        <title>The genome of a short-lived fish provides insights into sex chromosome evolution and the genetic control of aging.</title>
        <authorList>
            <person name="Reichwald K."/>
            <person name="Felder M."/>
            <person name="Petzold A."/>
            <person name="Koch P."/>
            <person name="Groth M."/>
            <person name="Platzer M."/>
        </authorList>
    </citation>
    <scope>NUCLEOTIDE SEQUENCE</scope>
    <source>
        <tissue evidence="12">Brain</tissue>
    </source>
</reference>
<comment type="subcellular location">
    <subcellularLocation>
        <location evidence="2 10">Secreted</location>
    </subcellularLocation>
</comment>
<evidence type="ECO:0000256" key="9">
    <source>
        <dbReference type="ARBA" id="ARBA00023283"/>
    </source>
</evidence>
<comment type="similarity">
    <text evidence="3 10">Belongs to the GnRH family.</text>
</comment>
<comment type="function">
    <text evidence="1 10">Stimulates the secretion of gonadotropins.</text>
</comment>
<dbReference type="PANTHER" id="PTHR10522">
    <property type="entry name" value="GONADOLIBERIN"/>
    <property type="match status" value="1"/>
</dbReference>
<dbReference type="GO" id="GO:0005615">
    <property type="term" value="C:extracellular space"/>
    <property type="evidence" value="ECO:0007669"/>
    <property type="project" value="TreeGrafter"/>
</dbReference>
<evidence type="ECO:0000256" key="3">
    <source>
        <dbReference type="ARBA" id="ARBA00010968"/>
    </source>
</evidence>
<evidence type="ECO:0000256" key="8">
    <source>
        <dbReference type="ARBA" id="ARBA00022815"/>
    </source>
</evidence>
<sequence length="124" mass="13783">CLATESALICELWRCEGVGCAVIVFMTYLASPAALMKASSRVMVQVLLLALVVQVTLCQHWSYGWLPGGKRSVGELEATIRMMGTGGVVSLPEEASVQTQERLRPYNVYDESHHFDRKKRLPNQ</sequence>
<dbReference type="Pfam" id="PF00446">
    <property type="entry name" value="GnRH"/>
    <property type="match status" value="1"/>
</dbReference>
<dbReference type="AlphaFoldDB" id="A0A1A8ABA6"/>
<evidence type="ECO:0000256" key="2">
    <source>
        <dbReference type="ARBA" id="ARBA00004613"/>
    </source>
</evidence>
<evidence type="ECO:0000256" key="6">
    <source>
        <dbReference type="ARBA" id="ARBA00022702"/>
    </source>
</evidence>
<feature type="transmembrane region" description="Helical" evidence="11">
    <location>
        <begin position="42"/>
        <end position="63"/>
    </location>
</feature>
<evidence type="ECO:0000256" key="7">
    <source>
        <dbReference type="ARBA" id="ARBA00022729"/>
    </source>
</evidence>
<keyword evidence="8 10" id="KW-0027">Amidation</keyword>
<keyword evidence="4" id="KW-0964">Secreted</keyword>
<organism evidence="12">
    <name type="scientific">Nothobranchius furzeri</name>
    <name type="common">Turquoise killifish</name>
    <dbReference type="NCBI Taxonomy" id="105023"/>
    <lineage>
        <taxon>Eukaryota</taxon>
        <taxon>Metazoa</taxon>
        <taxon>Chordata</taxon>
        <taxon>Craniata</taxon>
        <taxon>Vertebrata</taxon>
        <taxon>Euteleostomi</taxon>
        <taxon>Actinopterygii</taxon>
        <taxon>Neopterygii</taxon>
        <taxon>Teleostei</taxon>
        <taxon>Neoteleostei</taxon>
        <taxon>Acanthomorphata</taxon>
        <taxon>Ovalentaria</taxon>
        <taxon>Atherinomorphae</taxon>
        <taxon>Cyprinodontiformes</taxon>
        <taxon>Nothobranchiidae</taxon>
        <taxon>Nothobranchius</taxon>
    </lineage>
</organism>
<evidence type="ECO:0000313" key="12">
    <source>
        <dbReference type="EMBL" id="SBP52349.1"/>
    </source>
</evidence>